<proteinExistence type="predicted"/>
<accession>A0A923T9B6</accession>
<evidence type="ECO:0000313" key="2">
    <source>
        <dbReference type="EMBL" id="MBC6994888.1"/>
    </source>
</evidence>
<feature type="chain" id="PRO_5036896355" evidence="1">
    <location>
        <begin position="19"/>
        <end position="175"/>
    </location>
</feature>
<dbReference type="EMBL" id="JACSIT010000106">
    <property type="protein sequence ID" value="MBC6994888.1"/>
    <property type="molecule type" value="Genomic_DNA"/>
</dbReference>
<keyword evidence="1" id="KW-0732">Signal</keyword>
<gene>
    <name evidence="2" type="ORF">H9S92_11985</name>
</gene>
<evidence type="ECO:0000313" key="3">
    <source>
        <dbReference type="Proteomes" id="UP000650081"/>
    </source>
</evidence>
<dbReference type="AlphaFoldDB" id="A0A923T9B6"/>
<evidence type="ECO:0000256" key="1">
    <source>
        <dbReference type="SAM" id="SignalP"/>
    </source>
</evidence>
<reference evidence="2" key="1">
    <citation type="submission" date="2020-08" db="EMBL/GenBank/DDBJ databases">
        <title>Lewinella bacteria from marine environments.</title>
        <authorList>
            <person name="Zhong Y."/>
        </authorList>
    </citation>
    <scope>NUCLEOTIDE SEQUENCE</scope>
    <source>
        <strain evidence="2">KCTC 42187</strain>
    </source>
</reference>
<feature type="signal peptide" evidence="1">
    <location>
        <begin position="1"/>
        <end position="18"/>
    </location>
</feature>
<name>A0A923T9B6_9BACT</name>
<keyword evidence="3" id="KW-1185">Reference proteome</keyword>
<dbReference type="RefSeq" id="WP_187466959.1">
    <property type="nucleotide sequence ID" value="NZ_JACSIT010000106.1"/>
</dbReference>
<dbReference type="Proteomes" id="UP000650081">
    <property type="component" value="Unassembled WGS sequence"/>
</dbReference>
<organism evidence="2 3">
    <name type="scientific">Neolewinella lacunae</name>
    <dbReference type="NCBI Taxonomy" id="1517758"/>
    <lineage>
        <taxon>Bacteria</taxon>
        <taxon>Pseudomonadati</taxon>
        <taxon>Bacteroidota</taxon>
        <taxon>Saprospiria</taxon>
        <taxon>Saprospirales</taxon>
        <taxon>Lewinellaceae</taxon>
        <taxon>Neolewinella</taxon>
    </lineage>
</organism>
<protein>
    <submittedName>
        <fullName evidence="2">Uncharacterized protein</fullName>
    </submittedName>
</protein>
<comment type="caution">
    <text evidence="2">The sequence shown here is derived from an EMBL/GenBank/DDBJ whole genome shotgun (WGS) entry which is preliminary data.</text>
</comment>
<sequence length="175" mass="20012">MKLLLIILTLMCSLPAVCQTEAIKEKIKEYSYCFLTGVMVTSEEFEFPTKEDQFLVKKLVVTLYLKKGELVAFNHTGFGFESKLGEKTVMELLKAPCVDMFKSVKKGKVRRGQKVVLVYEYFLQGPGKDVSPPDQKRLVKEFYSEEIENELKKHKKGGKILDVSYHLISVSYPIS</sequence>